<dbReference type="EMBL" id="QUSL01000005">
    <property type="protein sequence ID" value="RGD86519.1"/>
    <property type="molecule type" value="Genomic_DNA"/>
</dbReference>
<dbReference type="Proteomes" id="UP000261032">
    <property type="component" value="Unassembled WGS sequence"/>
</dbReference>
<dbReference type="GeneID" id="64195511"/>
<comment type="caution">
    <text evidence="2">The sequence shown here is derived from an EMBL/GenBank/DDBJ whole genome shotgun (WGS) entry which is preliminary data.</text>
</comment>
<gene>
    <name evidence="2" type="ORF">DXB93_04960</name>
    <name evidence="1" type="ORF">PM738_09400</name>
</gene>
<evidence type="ECO:0000313" key="3">
    <source>
        <dbReference type="Proteomes" id="UP000261032"/>
    </source>
</evidence>
<sequence>MNYFEDLNPYFVRQDPDAEVNPDGTLIPPKNPNPAAVPQIYMGNIIRLNIGKLGTFYFTYSDSEKWRDEVFVGIVEDAGRDYFIIKDVNSEDRFLLPLVYFLWARFKGAISFTVPPQ</sequence>
<dbReference type="EMBL" id="JAQLKE010000013">
    <property type="protein sequence ID" value="MDB7084014.1"/>
    <property type="molecule type" value="Genomic_DNA"/>
</dbReference>
<dbReference type="InterPro" id="IPR014099">
    <property type="entry name" value="Spore_coat_GerQ"/>
</dbReference>
<keyword evidence="1" id="KW-0946">Virion</keyword>
<dbReference type="Pfam" id="PF09671">
    <property type="entry name" value="Spore_GerQ"/>
    <property type="match status" value="1"/>
</dbReference>
<dbReference type="Proteomes" id="UP001211987">
    <property type="component" value="Unassembled WGS sequence"/>
</dbReference>
<protein>
    <submittedName>
        <fullName evidence="1">Spore coat protein GerQ</fullName>
    </submittedName>
    <submittedName>
        <fullName evidence="2">Spore gernimation protein GerQ</fullName>
    </submittedName>
</protein>
<reference evidence="1" key="2">
    <citation type="submission" date="2023-01" db="EMBL/GenBank/DDBJ databases">
        <title>Human gut microbiome strain richness.</title>
        <authorList>
            <person name="Chen-Liaw A."/>
        </authorList>
    </citation>
    <scope>NUCLEOTIDE SEQUENCE</scope>
    <source>
        <strain evidence="1">1001217st2_G6_1001217B_191108</strain>
    </source>
</reference>
<proteinExistence type="predicted"/>
<dbReference type="AlphaFoldDB" id="A0A3E3EFG8"/>
<reference evidence="2 3" key="1">
    <citation type="submission" date="2018-08" db="EMBL/GenBank/DDBJ databases">
        <title>A genome reference for cultivated species of the human gut microbiota.</title>
        <authorList>
            <person name="Zou Y."/>
            <person name="Xue W."/>
            <person name="Luo G."/>
        </authorList>
    </citation>
    <scope>NUCLEOTIDE SEQUENCE [LARGE SCALE GENOMIC DNA]</scope>
    <source>
        <strain evidence="2 3">OM06-4</strain>
    </source>
</reference>
<accession>A0A3E3EFG8</accession>
<evidence type="ECO:0000313" key="2">
    <source>
        <dbReference type="EMBL" id="RGD86519.1"/>
    </source>
</evidence>
<dbReference type="RefSeq" id="WP_008791530.1">
    <property type="nucleotide sequence ID" value="NZ_AP031443.1"/>
</dbReference>
<name>A0A3E3EFG8_9FIRM</name>
<evidence type="ECO:0000313" key="1">
    <source>
        <dbReference type="EMBL" id="MDB7084014.1"/>
    </source>
</evidence>
<organism evidence="2 3">
    <name type="scientific">Thomasclavelia ramosa</name>
    <dbReference type="NCBI Taxonomy" id="1547"/>
    <lineage>
        <taxon>Bacteria</taxon>
        <taxon>Bacillati</taxon>
        <taxon>Bacillota</taxon>
        <taxon>Erysipelotrichia</taxon>
        <taxon>Erysipelotrichales</taxon>
        <taxon>Coprobacillaceae</taxon>
        <taxon>Thomasclavelia</taxon>
    </lineage>
</organism>
<keyword evidence="1" id="KW-0167">Capsid protein</keyword>